<reference evidence="1" key="1">
    <citation type="submission" date="2024-09" db="EMBL/GenBank/DDBJ databases">
        <title>Black Yeasts Isolated from many extreme environments.</title>
        <authorList>
            <person name="Coleine C."/>
            <person name="Stajich J.E."/>
            <person name="Selbmann L."/>
        </authorList>
    </citation>
    <scope>NUCLEOTIDE SEQUENCE</scope>
    <source>
        <strain evidence="1">CCFEE 5737</strain>
    </source>
</reference>
<gene>
    <name evidence="1" type="ORF">LTS18_010018</name>
</gene>
<accession>A0ACC3DLP4</accession>
<protein>
    <submittedName>
        <fullName evidence="1">Uncharacterized protein</fullName>
    </submittedName>
</protein>
<organism evidence="1 2">
    <name type="scientific">Coniosporium uncinatum</name>
    <dbReference type="NCBI Taxonomy" id="93489"/>
    <lineage>
        <taxon>Eukaryota</taxon>
        <taxon>Fungi</taxon>
        <taxon>Dikarya</taxon>
        <taxon>Ascomycota</taxon>
        <taxon>Pezizomycotina</taxon>
        <taxon>Dothideomycetes</taxon>
        <taxon>Dothideomycetes incertae sedis</taxon>
        <taxon>Coniosporium</taxon>
    </lineage>
</organism>
<dbReference type="EMBL" id="JAWDJW010002761">
    <property type="protein sequence ID" value="KAK3077522.1"/>
    <property type="molecule type" value="Genomic_DNA"/>
</dbReference>
<keyword evidence="2" id="KW-1185">Reference proteome</keyword>
<proteinExistence type="predicted"/>
<sequence>MVGSPDPWSQLESAFLQAEQQPRKHDPRHSLGIHDFFPSGRPVPVHTYTDDNTSIFSGHESGLPPTPPSRDQGDYNQHQPYSSPAFSDGVTVTSLLGKLSPPAPLAQSPPTPETTPPALLAVPRSHNLSQISKESFFTAREEQPDGRSPRPTNSSHLAISPRYDMMMRQSKLRNNLGHSRSHSLGSQASYFDNGAIDGNTDSTKPSTPTSLRAFSNPFDMSPRKLHRLQQDHSNSKRLSTSSQASTIVEAYIIDNAPRDLKQRTLRHKSKATELRRDTAGIDGTATVERKESEGLSDKTEEQRKSAEAGAKKSSRTRRLRHSGDMQDIREELERTKHKNRPAMERRISDGVRHISKAEAIEKTHERKEASTTKVLRHTRKVSPDEKRLKTWTQSTTDEVESPVLGLHRGEKDATERRPVNHDGIHRSSEHNEPGNPKQLNHKKNKLPERPISQDEPVPFPPVLKDSEVLTDEGYSYVGPETILNIMPDIATPRPKLFPLGSPYHSYDPSNRHVSNPVTSKDIARVHTKLGQATLRHKS</sequence>
<dbReference type="Proteomes" id="UP001186974">
    <property type="component" value="Unassembled WGS sequence"/>
</dbReference>
<evidence type="ECO:0000313" key="2">
    <source>
        <dbReference type="Proteomes" id="UP001186974"/>
    </source>
</evidence>
<evidence type="ECO:0000313" key="1">
    <source>
        <dbReference type="EMBL" id="KAK3077522.1"/>
    </source>
</evidence>
<name>A0ACC3DLP4_9PEZI</name>
<comment type="caution">
    <text evidence="1">The sequence shown here is derived from an EMBL/GenBank/DDBJ whole genome shotgun (WGS) entry which is preliminary data.</text>
</comment>
<feature type="non-terminal residue" evidence="1">
    <location>
        <position position="538"/>
    </location>
</feature>